<keyword evidence="5 6" id="KW-0472">Membrane</keyword>
<dbReference type="PROSITE" id="PS50845">
    <property type="entry name" value="RETICULON"/>
    <property type="match status" value="1"/>
</dbReference>
<sequence length="326" mass="36776">MMMDILSPSFHNGHKFVAKSYAASTTSITTQGGIAPPSPRHSMDEAMLQKVIVAEKKPTMTIDTAVSKKTVSFPFKSPVVSFNHDPSGYLVTKLQSLMYWEHPSQSAGMLLSILGGVYLTQFYSLLYMSSAAFTLLTAFNWVYVNLHFHSNRILSGKSANDIAHPHKVTLAGQGERRTWITEDQVNHSCHMVLNVLEGIVEKLMKLVLIEDSRQSGWAVVLSFVLWTLASLISTKSLVILMSLVFFSAPRLYLEHQVKVDRYLTQQRENLMAWLKEHQKQQVILYQFADRAQTTALSFASVAMRTGQKLYDQYQKKSKPIGDKPLQ</sequence>
<dbReference type="Proteomes" id="UP000242146">
    <property type="component" value="Unassembled WGS sequence"/>
</dbReference>
<evidence type="ECO:0000256" key="2">
    <source>
        <dbReference type="ARBA" id="ARBA00022692"/>
    </source>
</evidence>
<dbReference type="OrthoDB" id="567788at2759"/>
<evidence type="ECO:0000313" key="8">
    <source>
        <dbReference type="EMBL" id="ORX56326.1"/>
    </source>
</evidence>
<evidence type="ECO:0000313" key="9">
    <source>
        <dbReference type="Proteomes" id="UP000242146"/>
    </source>
</evidence>
<evidence type="ECO:0000256" key="6">
    <source>
        <dbReference type="RuleBase" id="RU363132"/>
    </source>
</evidence>
<evidence type="ECO:0000259" key="7">
    <source>
        <dbReference type="PROSITE" id="PS50845"/>
    </source>
</evidence>
<gene>
    <name evidence="8" type="ORF">DM01DRAFT_1303801</name>
</gene>
<feature type="domain" description="Reticulon" evidence="7">
    <location>
        <begin position="94"/>
        <end position="270"/>
    </location>
</feature>
<dbReference type="AlphaFoldDB" id="A0A1X2GKT7"/>
<evidence type="ECO:0000256" key="5">
    <source>
        <dbReference type="ARBA" id="ARBA00023136"/>
    </source>
</evidence>
<keyword evidence="2 6" id="KW-0812">Transmembrane</keyword>
<dbReference type="Pfam" id="PF02453">
    <property type="entry name" value="Reticulon"/>
    <property type="match status" value="1"/>
</dbReference>
<keyword evidence="3 6" id="KW-0256">Endoplasmic reticulum</keyword>
<dbReference type="InterPro" id="IPR003388">
    <property type="entry name" value="Reticulon"/>
</dbReference>
<evidence type="ECO:0000256" key="4">
    <source>
        <dbReference type="ARBA" id="ARBA00022989"/>
    </source>
</evidence>
<dbReference type="STRING" id="101127.A0A1X2GKT7"/>
<evidence type="ECO:0000256" key="1">
    <source>
        <dbReference type="ARBA" id="ARBA00004477"/>
    </source>
</evidence>
<name>A0A1X2GKT7_9FUNG</name>
<comment type="subcellular location">
    <subcellularLocation>
        <location evidence="1 6">Endoplasmic reticulum membrane</location>
        <topology evidence="1 6">Multi-pass membrane protein</topology>
    </subcellularLocation>
</comment>
<reference evidence="8 9" key="1">
    <citation type="submission" date="2016-07" db="EMBL/GenBank/DDBJ databases">
        <title>Pervasive Adenine N6-methylation of Active Genes in Fungi.</title>
        <authorList>
            <consortium name="DOE Joint Genome Institute"/>
            <person name="Mondo S.J."/>
            <person name="Dannebaum R.O."/>
            <person name="Kuo R.C."/>
            <person name="Labutti K."/>
            <person name="Haridas S."/>
            <person name="Kuo A."/>
            <person name="Salamov A."/>
            <person name="Ahrendt S.R."/>
            <person name="Lipzen A."/>
            <person name="Sullivan W."/>
            <person name="Andreopoulos W.B."/>
            <person name="Clum A."/>
            <person name="Lindquist E."/>
            <person name="Daum C."/>
            <person name="Ramamoorthy G.K."/>
            <person name="Gryganskyi A."/>
            <person name="Culley D."/>
            <person name="Magnuson J.K."/>
            <person name="James T.Y."/>
            <person name="O'Malley M.A."/>
            <person name="Stajich J.E."/>
            <person name="Spatafora J.W."/>
            <person name="Visel A."/>
            <person name="Grigoriev I.V."/>
        </authorList>
    </citation>
    <scope>NUCLEOTIDE SEQUENCE [LARGE SCALE GENOMIC DNA]</scope>
    <source>
        <strain evidence="8 9">NRRL 3301</strain>
    </source>
</reference>
<dbReference type="GO" id="GO:0005789">
    <property type="term" value="C:endoplasmic reticulum membrane"/>
    <property type="evidence" value="ECO:0007669"/>
    <property type="project" value="UniProtKB-SubCell"/>
</dbReference>
<accession>A0A1X2GKT7</accession>
<protein>
    <recommendedName>
        <fullName evidence="6">Reticulon-like protein</fullName>
    </recommendedName>
</protein>
<keyword evidence="4 6" id="KW-1133">Transmembrane helix</keyword>
<feature type="transmembrane region" description="Helical" evidence="6">
    <location>
        <begin position="122"/>
        <end position="144"/>
    </location>
</feature>
<dbReference type="EMBL" id="MCGT01000010">
    <property type="protein sequence ID" value="ORX56326.1"/>
    <property type="molecule type" value="Genomic_DNA"/>
</dbReference>
<organism evidence="8 9">
    <name type="scientific">Hesseltinella vesiculosa</name>
    <dbReference type="NCBI Taxonomy" id="101127"/>
    <lineage>
        <taxon>Eukaryota</taxon>
        <taxon>Fungi</taxon>
        <taxon>Fungi incertae sedis</taxon>
        <taxon>Mucoromycota</taxon>
        <taxon>Mucoromycotina</taxon>
        <taxon>Mucoromycetes</taxon>
        <taxon>Mucorales</taxon>
        <taxon>Cunninghamellaceae</taxon>
        <taxon>Hesseltinella</taxon>
    </lineage>
</organism>
<comment type="caution">
    <text evidence="8">The sequence shown here is derived from an EMBL/GenBank/DDBJ whole genome shotgun (WGS) entry which is preliminary data.</text>
</comment>
<feature type="transmembrane region" description="Helical" evidence="6">
    <location>
        <begin position="223"/>
        <end position="246"/>
    </location>
</feature>
<evidence type="ECO:0000256" key="3">
    <source>
        <dbReference type="ARBA" id="ARBA00022824"/>
    </source>
</evidence>
<proteinExistence type="predicted"/>
<keyword evidence="9" id="KW-1185">Reference proteome</keyword>